<comment type="caution">
    <text evidence="5">The sequence shown here is derived from an EMBL/GenBank/DDBJ whole genome shotgun (WGS) entry which is preliminary data.</text>
</comment>
<keyword evidence="2" id="KW-0238">DNA-binding</keyword>
<dbReference type="RefSeq" id="WP_111351626.1">
    <property type="nucleotide sequence ID" value="NZ_QHHQ01000008.1"/>
</dbReference>
<dbReference type="PROSITE" id="PS50949">
    <property type="entry name" value="HTH_GNTR"/>
    <property type="match status" value="1"/>
</dbReference>
<sequence>MNDTASDALSKGEPRYQQIAALLQDRIAVGEYKVGTVMPTEQEICTEFSISRHTAREALRRLTALGLVRRRQGSGTEVIASTPPAVYRHSMRSLRELLEYAADTRILFEPAARVVPVPADLQRVSKRGKWNSFQGVRLTLAGAPICFTRIWMPAAFAAIADELPTAHGPIYELIERRFRRRVVEVVQDFTAEPMGEEAAEALGREVGAPSVRVVRQYLGAGEQPLIIAASWHPSETFAYTMRLRREETGPDA</sequence>
<dbReference type="PRINTS" id="PR00035">
    <property type="entry name" value="HTHGNTR"/>
</dbReference>
<dbReference type="GO" id="GO:0003700">
    <property type="term" value="F:DNA-binding transcription factor activity"/>
    <property type="evidence" value="ECO:0007669"/>
    <property type="project" value="InterPro"/>
</dbReference>
<feature type="domain" description="HTH gntR-type" evidence="4">
    <location>
        <begin position="13"/>
        <end position="81"/>
    </location>
</feature>
<dbReference type="InterPro" id="IPR036388">
    <property type="entry name" value="WH-like_DNA-bd_sf"/>
</dbReference>
<protein>
    <submittedName>
        <fullName evidence="5">GntR family transcriptional regulator</fullName>
    </submittedName>
</protein>
<evidence type="ECO:0000256" key="3">
    <source>
        <dbReference type="ARBA" id="ARBA00023163"/>
    </source>
</evidence>
<dbReference type="SUPFAM" id="SSF64288">
    <property type="entry name" value="Chorismate lyase-like"/>
    <property type="match status" value="1"/>
</dbReference>
<evidence type="ECO:0000256" key="1">
    <source>
        <dbReference type="ARBA" id="ARBA00023015"/>
    </source>
</evidence>
<dbReference type="InterPro" id="IPR036390">
    <property type="entry name" value="WH_DNA-bd_sf"/>
</dbReference>
<evidence type="ECO:0000313" key="5">
    <source>
        <dbReference type="EMBL" id="RAH97780.1"/>
    </source>
</evidence>
<proteinExistence type="predicted"/>
<dbReference type="InterPro" id="IPR011663">
    <property type="entry name" value="UTRA"/>
</dbReference>
<dbReference type="Proteomes" id="UP000249590">
    <property type="component" value="Unassembled WGS sequence"/>
</dbReference>
<dbReference type="SMART" id="SM00345">
    <property type="entry name" value="HTH_GNTR"/>
    <property type="match status" value="1"/>
</dbReference>
<evidence type="ECO:0000259" key="4">
    <source>
        <dbReference type="PROSITE" id="PS50949"/>
    </source>
</evidence>
<evidence type="ECO:0000313" key="6">
    <source>
        <dbReference type="Proteomes" id="UP000249590"/>
    </source>
</evidence>
<dbReference type="SUPFAM" id="SSF46785">
    <property type="entry name" value="Winged helix' DNA-binding domain"/>
    <property type="match status" value="1"/>
</dbReference>
<dbReference type="GO" id="GO:0045892">
    <property type="term" value="P:negative regulation of DNA-templated transcription"/>
    <property type="evidence" value="ECO:0007669"/>
    <property type="project" value="TreeGrafter"/>
</dbReference>
<keyword evidence="1" id="KW-0805">Transcription regulation</keyword>
<dbReference type="InterPro" id="IPR000524">
    <property type="entry name" value="Tscrpt_reg_HTH_GntR"/>
</dbReference>
<dbReference type="Gene3D" id="3.40.1410.10">
    <property type="entry name" value="Chorismate lyase-like"/>
    <property type="match status" value="1"/>
</dbReference>
<name>A0A8B2NRM8_9HYPH</name>
<dbReference type="AlphaFoldDB" id="A0A8B2NRM8"/>
<keyword evidence="3" id="KW-0804">Transcription</keyword>
<dbReference type="OrthoDB" id="9808698at2"/>
<dbReference type="SMART" id="SM00866">
    <property type="entry name" value="UTRA"/>
    <property type="match status" value="1"/>
</dbReference>
<evidence type="ECO:0000256" key="2">
    <source>
        <dbReference type="ARBA" id="ARBA00023125"/>
    </source>
</evidence>
<dbReference type="Pfam" id="PF07702">
    <property type="entry name" value="UTRA"/>
    <property type="match status" value="1"/>
</dbReference>
<dbReference type="CDD" id="cd07377">
    <property type="entry name" value="WHTH_GntR"/>
    <property type="match status" value="1"/>
</dbReference>
<dbReference type="InterPro" id="IPR050679">
    <property type="entry name" value="Bact_HTH_transcr_reg"/>
</dbReference>
<dbReference type="GO" id="GO:0003677">
    <property type="term" value="F:DNA binding"/>
    <property type="evidence" value="ECO:0007669"/>
    <property type="project" value="UniProtKB-KW"/>
</dbReference>
<dbReference type="PANTHER" id="PTHR44846">
    <property type="entry name" value="MANNOSYL-D-GLYCERATE TRANSPORT/METABOLISM SYSTEM REPRESSOR MNGR-RELATED"/>
    <property type="match status" value="1"/>
</dbReference>
<dbReference type="PANTHER" id="PTHR44846:SF1">
    <property type="entry name" value="MANNOSYL-D-GLYCERATE TRANSPORT_METABOLISM SYSTEM REPRESSOR MNGR-RELATED"/>
    <property type="match status" value="1"/>
</dbReference>
<dbReference type="InterPro" id="IPR028978">
    <property type="entry name" value="Chorismate_lyase_/UTRA_dom_sf"/>
</dbReference>
<gene>
    <name evidence="5" type="ORF">DLJ53_28490</name>
</gene>
<dbReference type="EMBL" id="QHHQ01000008">
    <property type="protein sequence ID" value="RAH97780.1"/>
    <property type="molecule type" value="Genomic_DNA"/>
</dbReference>
<reference evidence="5 6" key="1">
    <citation type="submission" date="2018-05" db="EMBL/GenBank/DDBJ databases">
        <title>Acuticoccus sediminis sp. nov., isolated from deep-sea sediment of Indian Ocean.</title>
        <authorList>
            <person name="Liu X."/>
            <person name="Lai Q."/>
            <person name="Du Y."/>
            <person name="Sun F."/>
            <person name="Zhang X."/>
            <person name="Wang S."/>
            <person name="Shao Z."/>
        </authorList>
    </citation>
    <scope>NUCLEOTIDE SEQUENCE [LARGE SCALE GENOMIC DNA]</scope>
    <source>
        <strain evidence="5 6">PTG4-2</strain>
    </source>
</reference>
<dbReference type="Gene3D" id="1.10.10.10">
    <property type="entry name" value="Winged helix-like DNA-binding domain superfamily/Winged helix DNA-binding domain"/>
    <property type="match status" value="1"/>
</dbReference>
<keyword evidence="6" id="KW-1185">Reference proteome</keyword>
<dbReference type="Pfam" id="PF00392">
    <property type="entry name" value="GntR"/>
    <property type="match status" value="1"/>
</dbReference>
<organism evidence="5 6">
    <name type="scientific">Acuticoccus sediminis</name>
    <dbReference type="NCBI Taxonomy" id="2184697"/>
    <lineage>
        <taxon>Bacteria</taxon>
        <taxon>Pseudomonadati</taxon>
        <taxon>Pseudomonadota</taxon>
        <taxon>Alphaproteobacteria</taxon>
        <taxon>Hyphomicrobiales</taxon>
        <taxon>Amorphaceae</taxon>
        <taxon>Acuticoccus</taxon>
    </lineage>
</organism>
<accession>A0A8B2NRM8</accession>